<organism evidence="2 3">
    <name type="scientific">Brevibacillus centrosporus</name>
    <dbReference type="NCBI Taxonomy" id="54910"/>
    <lineage>
        <taxon>Bacteria</taxon>
        <taxon>Bacillati</taxon>
        <taxon>Bacillota</taxon>
        <taxon>Bacilli</taxon>
        <taxon>Bacillales</taxon>
        <taxon>Paenibacillaceae</taxon>
        <taxon>Brevibacillus</taxon>
    </lineage>
</organism>
<dbReference type="AlphaFoldDB" id="A0A1I3VJ09"/>
<dbReference type="STRING" id="1884381.SAMN05518846_10724"/>
<feature type="chain" id="PRO_5038522376" description="D-glucuronyl C5-epimerase C-terminal domain-containing protein" evidence="1">
    <location>
        <begin position="22"/>
        <end position="476"/>
    </location>
</feature>
<accession>A0A1I3VJ09</accession>
<evidence type="ECO:0008006" key="4">
    <source>
        <dbReference type="Google" id="ProtNLM"/>
    </source>
</evidence>
<keyword evidence="3" id="KW-1185">Reference proteome</keyword>
<keyword evidence="1" id="KW-0732">Signal</keyword>
<reference evidence="2" key="1">
    <citation type="submission" date="2016-10" db="EMBL/GenBank/DDBJ databases">
        <authorList>
            <person name="de Groot N.N."/>
        </authorList>
    </citation>
    <scope>NUCLEOTIDE SEQUENCE [LARGE SCALE GENOMIC DNA]</scope>
    <source>
        <strain evidence="2">OK042</strain>
    </source>
</reference>
<evidence type="ECO:0000313" key="3">
    <source>
        <dbReference type="Proteomes" id="UP000198915"/>
    </source>
</evidence>
<dbReference type="EMBL" id="FORT01000007">
    <property type="protein sequence ID" value="SFJ94983.1"/>
    <property type="molecule type" value="Genomic_DNA"/>
</dbReference>
<feature type="signal peptide" evidence="1">
    <location>
        <begin position="1"/>
        <end position="21"/>
    </location>
</feature>
<dbReference type="Proteomes" id="UP000198915">
    <property type="component" value="Unassembled WGS sequence"/>
</dbReference>
<protein>
    <recommendedName>
        <fullName evidence="4">D-glucuronyl C5-epimerase C-terminal domain-containing protein</fullName>
    </recommendedName>
</protein>
<evidence type="ECO:0000313" key="2">
    <source>
        <dbReference type="EMBL" id="SFJ94983.1"/>
    </source>
</evidence>
<proteinExistence type="predicted"/>
<name>A0A1I3VJ09_9BACL</name>
<gene>
    <name evidence="2" type="ORF">SAMN05518846_10724</name>
</gene>
<sequence>MIKRVSMLLVIATLLTSFMFAPDETSADDGPRPWTKPVEKETSEAIKGGTHKKQEIKFGDGGLYWIHQLTAQQNQQPYVVKIPVHGDQATFRYRAIAENMQPYWAIAPLRDLHTLPLATGFIETEGKSIWVGAPIVYAPMGNGTINEKKDMALPITVRKSAGGYVLEASLPIRAGHVSEMWALESPEPLVVWGQEKLDSIWLNLDVTDNAKWLYDGYYYKSPSTYVPYTDTSYWRIPENYVLHSFMYTGGSKAAREMGYVMLKASLKQQDQLGYWKSLPRSEWLREDYGITEGFYDTRFNTGAASLMLQGCTQYQEAEFCESTQRYALFFQQHAVGNHYVIEGVRPGWLVADYALVGKPSDTHVSLNHQLAEINFLYRSYLQFGNPTDKDLADIMLGGVVNLGSKWIVQNGDLHYAYYPNGSFGRVDYPYLTYNDLLETQQLYSQLHGMEDATLAKLIESKLAWMKQNNVAYVSTK</sequence>
<evidence type="ECO:0000256" key="1">
    <source>
        <dbReference type="SAM" id="SignalP"/>
    </source>
</evidence>
<dbReference type="RefSeq" id="WP_092268483.1">
    <property type="nucleotide sequence ID" value="NZ_FORT01000007.1"/>
</dbReference>